<dbReference type="PANTHER" id="PTHR13742">
    <property type="entry name" value="RETINOBLASTOMA-ASSOCIATED PROTEIN RB -RELATED"/>
    <property type="match status" value="1"/>
</dbReference>
<dbReference type="Pfam" id="PF01858">
    <property type="entry name" value="RB_A"/>
    <property type="match status" value="1"/>
</dbReference>
<dbReference type="GO" id="GO:0035189">
    <property type="term" value="C:Rb-E2F complex"/>
    <property type="evidence" value="ECO:0007669"/>
    <property type="project" value="TreeGrafter"/>
</dbReference>
<dbReference type="InterPro" id="IPR036915">
    <property type="entry name" value="Cyclin-like_sf"/>
</dbReference>
<protein>
    <recommendedName>
        <fullName evidence="1">Retinoblastoma-associated protein A-box domain-containing protein</fullName>
    </recommendedName>
</protein>
<feature type="non-terminal residue" evidence="2">
    <location>
        <position position="129"/>
    </location>
</feature>
<dbReference type="AlphaFoldDB" id="A0A0B7BXR9"/>
<feature type="domain" description="Retinoblastoma-associated protein A-box" evidence="1">
    <location>
        <begin position="32"/>
        <end position="128"/>
    </location>
</feature>
<dbReference type="GO" id="GO:0031175">
    <property type="term" value="P:neuron projection development"/>
    <property type="evidence" value="ECO:0007669"/>
    <property type="project" value="TreeGrafter"/>
</dbReference>
<dbReference type="InterPro" id="IPR002720">
    <property type="entry name" value="RB_A"/>
</dbReference>
<organism evidence="2">
    <name type="scientific">Arion vulgaris</name>
    <dbReference type="NCBI Taxonomy" id="1028688"/>
    <lineage>
        <taxon>Eukaryota</taxon>
        <taxon>Metazoa</taxon>
        <taxon>Spiralia</taxon>
        <taxon>Lophotrochozoa</taxon>
        <taxon>Mollusca</taxon>
        <taxon>Gastropoda</taxon>
        <taxon>Heterobranchia</taxon>
        <taxon>Euthyneura</taxon>
        <taxon>Panpulmonata</taxon>
        <taxon>Eupulmonata</taxon>
        <taxon>Stylommatophora</taxon>
        <taxon>Helicina</taxon>
        <taxon>Arionoidea</taxon>
        <taxon>Arionidae</taxon>
        <taxon>Arion</taxon>
    </lineage>
</organism>
<dbReference type="Gene3D" id="1.10.472.10">
    <property type="entry name" value="Cyclin-like"/>
    <property type="match status" value="1"/>
</dbReference>
<reference evidence="2" key="1">
    <citation type="submission" date="2014-12" db="EMBL/GenBank/DDBJ databases">
        <title>Insight into the proteome of Arion vulgaris.</title>
        <authorList>
            <person name="Aradska J."/>
            <person name="Bulat T."/>
            <person name="Smidak R."/>
            <person name="Sarate P."/>
            <person name="Gangsoo J."/>
            <person name="Sialana F."/>
            <person name="Bilban M."/>
            <person name="Lubec G."/>
        </authorList>
    </citation>
    <scope>NUCLEOTIDE SEQUENCE</scope>
    <source>
        <tissue evidence="2">Skin</tissue>
    </source>
</reference>
<dbReference type="GO" id="GO:0000785">
    <property type="term" value="C:chromatin"/>
    <property type="evidence" value="ECO:0007669"/>
    <property type="project" value="TreeGrafter"/>
</dbReference>
<dbReference type="GO" id="GO:2000134">
    <property type="term" value="P:negative regulation of G1/S transition of mitotic cell cycle"/>
    <property type="evidence" value="ECO:0007669"/>
    <property type="project" value="TreeGrafter"/>
</dbReference>
<accession>A0A0B7BXR9</accession>
<dbReference type="InterPro" id="IPR028309">
    <property type="entry name" value="RB_fam"/>
</dbReference>
<name>A0A0B7BXR9_9EUPU</name>
<dbReference type="EMBL" id="HACG01050070">
    <property type="protein sequence ID" value="CEK96935.1"/>
    <property type="molecule type" value="Transcribed_RNA"/>
</dbReference>
<evidence type="ECO:0000259" key="1">
    <source>
        <dbReference type="SMART" id="SM01368"/>
    </source>
</evidence>
<evidence type="ECO:0000313" key="2">
    <source>
        <dbReference type="EMBL" id="CEK96935.1"/>
    </source>
</evidence>
<dbReference type="SMART" id="SM01368">
    <property type="entry name" value="RB_A"/>
    <property type="match status" value="1"/>
</dbReference>
<proteinExistence type="predicted"/>
<dbReference type="PANTHER" id="PTHR13742:SF36">
    <property type="entry name" value="RETINOBLASTOMA-ASSOCIATED PROTEIN"/>
    <property type="match status" value="1"/>
</dbReference>
<gene>
    <name evidence="2" type="primary">ORF214053</name>
</gene>
<feature type="non-terminal residue" evidence="2">
    <location>
        <position position="1"/>
    </location>
</feature>
<dbReference type="GO" id="GO:0048667">
    <property type="term" value="P:cell morphogenesis involved in neuron differentiation"/>
    <property type="evidence" value="ECO:0007669"/>
    <property type="project" value="TreeGrafter"/>
</dbReference>
<dbReference type="GO" id="GO:0000977">
    <property type="term" value="F:RNA polymerase II transcription regulatory region sequence-specific DNA binding"/>
    <property type="evidence" value="ECO:0007669"/>
    <property type="project" value="TreeGrafter"/>
</dbReference>
<dbReference type="SUPFAM" id="SSF47954">
    <property type="entry name" value="Cyclin-like"/>
    <property type="match status" value="1"/>
</dbReference>
<dbReference type="GO" id="GO:0006357">
    <property type="term" value="P:regulation of transcription by RNA polymerase II"/>
    <property type="evidence" value="ECO:0007669"/>
    <property type="project" value="InterPro"/>
</dbReference>
<sequence length="129" mass="14855">ILSKDSHLMPLQINRFSSQCIGQSKLLPEQMTPVRVVVGTVQLLQENFSKLPEEPNEKLTSYFQKCTQDPSENIKEIISLLKKTFIHQYQLCSPSTSQETVAEQRFTLGLKLYYKVLTTMMENEGERLT</sequence>